<name>A0ABN7B4L6_9HEMI</name>
<evidence type="ECO:0000313" key="2">
    <source>
        <dbReference type="Proteomes" id="UP001307889"/>
    </source>
</evidence>
<evidence type="ECO:0000313" key="1">
    <source>
        <dbReference type="EMBL" id="BES99351.1"/>
    </source>
</evidence>
<sequence length="76" mass="8466">MGSRTPAGPKRVLPFPVFPVEPKRVIESQGYAASLGRNVKPASPMSRTLLDLFSILSIWNFDVRGILDQVVFSLFF</sequence>
<protein>
    <submittedName>
        <fullName evidence="1">Uncharacterized protein</fullName>
    </submittedName>
</protein>
<accession>A0ABN7B4L6</accession>
<keyword evidence="2" id="KW-1185">Reference proteome</keyword>
<organism evidence="1 2">
    <name type="scientific">Nesidiocoris tenuis</name>
    <dbReference type="NCBI Taxonomy" id="355587"/>
    <lineage>
        <taxon>Eukaryota</taxon>
        <taxon>Metazoa</taxon>
        <taxon>Ecdysozoa</taxon>
        <taxon>Arthropoda</taxon>
        <taxon>Hexapoda</taxon>
        <taxon>Insecta</taxon>
        <taxon>Pterygota</taxon>
        <taxon>Neoptera</taxon>
        <taxon>Paraneoptera</taxon>
        <taxon>Hemiptera</taxon>
        <taxon>Heteroptera</taxon>
        <taxon>Panheteroptera</taxon>
        <taxon>Cimicomorpha</taxon>
        <taxon>Miridae</taxon>
        <taxon>Dicyphina</taxon>
        <taxon>Nesidiocoris</taxon>
    </lineage>
</organism>
<reference evidence="1 2" key="1">
    <citation type="submission" date="2023-09" db="EMBL/GenBank/DDBJ databases">
        <title>Nesidiocoris tenuis whole genome shotgun sequence.</title>
        <authorList>
            <person name="Shibata T."/>
            <person name="Shimoda M."/>
            <person name="Kobayashi T."/>
            <person name="Uehara T."/>
        </authorList>
    </citation>
    <scope>NUCLEOTIDE SEQUENCE [LARGE SCALE GENOMIC DNA]</scope>
    <source>
        <strain evidence="1 2">Japan</strain>
    </source>
</reference>
<dbReference type="Proteomes" id="UP001307889">
    <property type="component" value="Chromosome 10"/>
</dbReference>
<gene>
    <name evidence="1" type="ORF">NTJ_12168</name>
</gene>
<proteinExistence type="predicted"/>
<dbReference type="EMBL" id="AP028918">
    <property type="protein sequence ID" value="BES99351.1"/>
    <property type="molecule type" value="Genomic_DNA"/>
</dbReference>